<accession>A0A358E0R1</accession>
<comment type="caution">
    <text evidence="1">The sequence shown here is derived from an EMBL/GenBank/DDBJ whole genome shotgun (WGS) entry which is preliminary data.</text>
</comment>
<evidence type="ECO:0000313" key="2">
    <source>
        <dbReference type="Proteomes" id="UP000264779"/>
    </source>
</evidence>
<dbReference type="Proteomes" id="UP000264779">
    <property type="component" value="Unassembled WGS sequence"/>
</dbReference>
<organism evidence="1 2">
    <name type="scientific">Alteromonas australica</name>
    <dbReference type="NCBI Taxonomy" id="589873"/>
    <lineage>
        <taxon>Bacteria</taxon>
        <taxon>Pseudomonadati</taxon>
        <taxon>Pseudomonadota</taxon>
        <taxon>Gammaproteobacteria</taxon>
        <taxon>Alteromonadales</taxon>
        <taxon>Alteromonadaceae</taxon>
        <taxon>Alteromonas/Salinimonas group</taxon>
        <taxon>Alteromonas</taxon>
    </lineage>
</organism>
<gene>
    <name evidence="1" type="ORF">DEB45_12085</name>
</gene>
<dbReference type="AlphaFoldDB" id="A0A358E0R1"/>
<protein>
    <submittedName>
        <fullName evidence="1">Uncharacterized protein</fullName>
    </submittedName>
</protein>
<name>A0A358E0R1_9ALTE</name>
<dbReference type="EMBL" id="DONK01000183">
    <property type="protein sequence ID" value="HBU51990.1"/>
    <property type="molecule type" value="Genomic_DNA"/>
</dbReference>
<reference evidence="1 2" key="1">
    <citation type="journal article" date="2018" name="Nat. Biotechnol.">
        <title>A standardized bacterial taxonomy based on genome phylogeny substantially revises the tree of life.</title>
        <authorList>
            <person name="Parks D.H."/>
            <person name="Chuvochina M."/>
            <person name="Waite D.W."/>
            <person name="Rinke C."/>
            <person name="Skarshewski A."/>
            <person name="Chaumeil P.A."/>
            <person name="Hugenholtz P."/>
        </authorList>
    </citation>
    <scope>NUCLEOTIDE SEQUENCE [LARGE SCALE GENOMIC DNA]</scope>
    <source>
        <strain evidence="1">UBA11621</strain>
    </source>
</reference>
<evidence type="ECO:0000313" key="1">
    <source>
        <dbReference type="EMBL" id="HBU51990.1"/>
    </source>
</evidence>
<proteinExistence type="predicted"/>
<sequence>MKCGTLTFTQHQLHLPQNRALIARLILFTLNSALFSKSVAGTFTERCIAKRLKLSTDNYNAITFKTEKTNENQTVKNLLFYPVNFVTCKKSKFIR</sequence>